<evidence type="ECO:0000256" key="1">
    <source>
        <dbReference type="SAM" id="Phobius"/>
    </source>
</evidence>
<reference evidence="2 3" key="1">
    <citation type="submission" date="2016-04" db="EMBL/GenBank/DDBJ databases">
        <title>Bacillus thuringiensis and Bacillus weihenstephanensis as novel biocontrol agents of wilt causing Verticillium species.</title>
        <authorList>
            <person name="Hollensteiner J."/>
            <person name="Wemheuer F."/>
            <person name="Harting R."/>
            <person name="Kolarzyk A."/>
            <person name="Diaz-Valerio S."/>
            <person name="Poehlein A."/>
            <person name="Brzuszkiewicz E."/>
            <person name="Nesemann K."/>
            <person name="Braus-Stromeyer S."/>
            <person name="Braus G."/>
            <person name="Daniel R."/>
            <person name="Liesegang H."/>
        </authorList>
    </citation>
    <scope>NUCLEOTIDE SEQUENCE [LARGE SCALE GENOMIC DNA]</scope>
    <source>
        <strain evidence="2 3">GOE4</strain>
    </source>
</reference>
<keyword evidence="1" id="KW-0472">Membrane</keyword>
<organism evidence="2 3">
    <name type="scientific">Bacillus thuringiensis</name>
    <dbReference type="NCBI Taxonomy" id="1428"/>
    <lineage>
        <taxon>Bacteria</taxon>
        <taxon>Bacillati</taxon>
        <taxon>Bacillota</taxon>
        <taxon>Bacilli</taxon>
        <taxon>Bacillales</taxon>
        <taxon>Bacillaceae</taxon>
        <taxon>Bacillus</taxon>
        <taxon>Bacillus cereus group</taxon>
    </lineage>
</organism>
<protein>
    <submittedName>
        <fullName evidence="2">Uncharacterized protein</fullName>
    </submittedName>
</protein>
<dbReference type="Proteomes" id="UP000175994">
    <property type="component" value="Unassembled WGS sequence"/>
</dbReference>
<evidence type="ECO:0000313" key="2">
    <source>
        <dbReference type="EMBL" id="OFC91474.1"/>
    </source>
</evidence>
<evidence type="ECO:0000313" key="3">
    <source>
        <dbReference type="Proteomes" id="UP000175994"/>
    </source>
</evidence>
<keyword evidence="1" id="KW-0812">Transmembrane</keyword>
<proteinExistence type="predicted"/>
<gene>
    <name evidence="2" type="ORF">BTGOE4_36580</name>
</gene>
<keyword evidence="1" id="KW-1133">Transmembrane helix</keyword>
<dbReference type="EMBL" id="LXLI01000027">
    <property type="protein sequence ID" value="OFC91474.1"/>
    <property type="molecule type" value="Genomic_DNA"/>
</dbReference>
<comment type="caution">
    <text evidence="2">The sequence shown here is derived from an EMBL/GenBank/DDBJ whole genome shotgun (WGS) entry which is preliminary data.</text>
</comment>
<name>A0A9X5N3C5_BACTU</name>
<accession>A0A9X5N3C5</accession>
<feature type="transmembrane region" description="Helical" evidence="1">
    <location>
        <begin position="6"/>
        <end position="29"/>
    </location>
</feature>
<dbReference type="AlphaFoldDB" id="A0A9X5N3C5"/>
<sequence>MFRITYFAFFLVSYLNGIYYVIVHINYILNKLNVTCGKIYEKGTFYKVGS</sequence>